<name>W0HVD1_9GAMM</name>
<reference evidence="1 2" key="1">
    <citation type="journal article" date="2014" name="Genome Biol. Evol.">
        <title>Genome degeneration and adaptation in a nascent stage of symbiosis.</title>
        <authorList>
            <person name="Oakeson K.F."/>
            <person name="Gil R."/>
            <person name="Clayton A.L."/>
            <person name="Dunn D.M."/>
            <person name="von Niederhausern A.C."/>
            <person name="Hamil C."/>
            <person name="Aoyagi A."/>
            <person name="Duval B."/>
            <person name="Baca A."/>
            <person name="Silva F.J."/>
            <person name="Vallier A."/>
            <person name="Jackson D.G."/>
            <person name="Latorre A."/>
            <person name="Weiss R.B."/>
            <person name="Heddi A."/>
            <person name="Moya A."/>
            <person name="Dale C."/>
        </authorList>
    </citation>
    <scope>NUCLEOTIDE SEQUENCE [LARGE SCALE GENOMIC DNA]</scope>
    <source>
        <strain evidence="1 2">HS1</strain>
    </source>
</reference>
<sequence>MMPISSVALQNNLVGKYYNARHDKNKKIFAANRRDRILLANPAGDNNAAGRRIFGFINGRNEMNDGPPRLKQSKIANLLTLLSLLHQTRVIDNLPPAAAHVGMDSTALTLEGSPLATAAPLAGLYLPAQSNVSQHNRRGLSLGNLRTKRSADTALHERMDDILILKTAENSYPTAVNALNRLYHSIAMIRNETIANESYGLLIVAKRMCKQAENLLEAARLVKHVLDKQESHIKENNFSPPHILMMKNISEDLRNDAVKKAWNAYQSFRICYTIACSEEKFQILSRRISKTYASQQEVAVAVVEEELSKNSHVLGLSDEKLNHILDDIKNAIKAYAKLDKAPYYQSLINQGYPGIAVLSIANKHFPLTSSLTGIDNQTSTPSLMDKANQEFIARYVMPCEEKAKLEAQKNQTLPHTLSAAGGGAAGAVGVGGGAYYLFNRKKHTGSPTDVATEMQQVNGGAAISPEEDLGADIAEGRVMEPPAETVAQIEADEVMASAEQADSRAGAAGEMASAARGDIQADAGWIREPAGGTVIEVDAEVALAPAAETTLAEDIEIVAEAMEELAVENLEIGAEEIGTAVAGSAGAVAAVAAYEAVKEVGTAFVETLAESAAESLSEAMQEAVSAVFKSAAGAMLDESTVDAVGVTAGEAMIESAVDKINAKIESRLANKLKQPLRMR</sequence>
<dbReference type="EMBL" id="CP006569">
    <property type="protein sequence ID" value="AHF76452.1"/>
    <property type="molecule type" value="Genomic_DNA"/>
</dbReference>
<keyword evidence="2" id="KW-1185">Reference proteome</keyword>
<proteinExistence type="predicted"/>
<dbReference type="KEGG" id="sod:Sant_1394"/>
<accession>W0HVD1</accession>
<dbReference type="RefSeq" id="WP_025421584.1">
    <property type="nucleotide sequence ID" value="NZ_CP006569.1"/>
</dbReference>
<dbReference type="PATRIC" id="fig|1239307.3.peg.1504"/>
<gene>
    <name evidence="1" type="ORF">Sant_1394</name>
</gene>
<dbReference type="Proteomes" id="UP000019028">
    <property type="component" value="Chromosome"/>
</dbReference>
<organism evidence="1 2">
    <name type="scientific">Sodalis praecaptivus</name>
    <dbReference type="NCBI Taxonomy" id="1239307"/>
    <lineage>
        <taxon>Bacteria</taxon>
        <taxon>Pseudomonadati</taxon>
        <taxon>Pseudomonadota</taxon>
        <taxon>Gammaproteobacteria</taxon>
        <taxon>Enterobacterales</taxon>
        <taxon>Bruguierivoracaceae</taxon>
        <taxon>Sodalis</taxon>
    </lineage>
</organism>
<dbReference type="AlphaFoldDB" id="W0HVD1"/>
<evidence type="ECO:0000313" key="1">
    <source>
        <dbReference type="EMBL" id="AHF76452.1"/>
    </source>
</evidence>
<evidence type="ECO:0000313" key="2">
    <source>
        <dbReference type="Proteomes" id="UP000019028"/>
    </source>
</evidence>
<dbReference type="HOGENOM" id="CLU_404854_0_0_6"/>
<protein>
    <submittedName>
        <fullName evidence="1">Uncharacterized protein</fullName>
    </submittedName>
</protein>
<dbReference type="OrthoDB" id="649282at2"/>